<dbReference type="Proteomes" id="UP000014003">
    <property type="component" value="Unassembled WGS sequence"/>
</dbReference>
<evidence type="ECO:0000313" key="1">
    <source>
        <dbReference type="EMBL" id="EOO11443.1"/>
    </source>
</evidence>
<evidence type="ECO:0000313" key="2">
    <source>
        <dbReference type="Proteomes" id="UP000014003"/>
    </source>
</evidence>
<dbReference type="RefSeq" id="WP_016094939.1">
    <property type="nucleotide sequence ID" value="NZ_KB976126.1"/>
</dbReference>
<comment type="caution">
    <text evidence="1">The sequence shown here is derived from an EMBL/GenBank/DDBJ whole genome shotgun (WGS) entry which is preliminary data.</text>
</comment>
<dbReference type="EMBL" id="AHDZ01000070">
    <property type="protein sequence ID" value="EOO11443.1"/>
    <property type="molecule type" value="Genomic_DNA"/>
</dbReference>
<accession>R8CIN9</accession>
<proteinExistence type="predicted"/>
<dbReference type="PATRIC" id="fig|1053205.3.peg.5760"/>
<name>R8CIN9_BACCE</name>
<sequence>MIQLRTQVHVINDEKFIYKISQFRELQSSELGFTYDLDLVAGYDYINPDENDIQGFVSAENFTDEVQGDILTVYPLSESLGERLEELGYKVIDITKYKIHKSTVETGE</sequence>
<protein>
    <submittedName>
        <fullName evidence="1">Uncharacterized protein</fullName>
    </submittedName>
</protein>
<dbReference type="AlphaFoldDB" id="R8CIN9"/>
<reference evidence="1 2" key="1">
    <citation type="submission" date="2012-12" db="EMBL/GenBank/DDBJ databases">
        <title>The Genome Sequence of Bacillus cereus HuA3-9.</title>
        <authorList>
            <consortium name="The Broad Institute Genome Sequencing Platform"/>
            <consortium name="The Broad Institute Genome Sequencing Center for Infectious Disease"/>
            <person name="Feldgarden M."/>
            <person name="Van der Auwera G.A."/>
            <person name="Mahillon J."/>
            <person name="Duprez V."/>
            <person name="Timmery S."/>
            <person name="Mattelet C."/>
            <person name="Dierick K."/>
            <person name="Sun M."/>
            <person name="Yu Z."/>
            <person name="Zhu L."/>
            <person name="Hu X."/>
            <person name="Shank E.B."/>
            <person name="Swiecicka I."/>
            <person name="Hansen B.M."/>
            <person name="Andrup L."/>
            <person name="Walker B."/>
            <person name="Young S.K."/>
            <person name="Zeng Q."/>
            <person name="Gargeya S."/>
            <person name="Fitzgerald M."/>
            <person name="Haas B."/>
            <person name="Abouelleil A."/>
            <person name="Alvarado L."/>
            <person name="Arachchi H.M."/>
            <person name="Berlin A.M."/>
            <person name="Chapman S.B."/>
            <person name="Dewar J."/>
            <person name="Goldberg J."/>
            <person name="Griggs A."/>
            <person name="Gujja S."/>
            <person name="Hansen M."/>
            <person name="Howarth C."/>
            <person name="Imamovic A."/>
            <person name="Larimer J."/>
            <person name="McCowan C."/>
            <person name="Murphy C."/>
            <person name="Neiman D."/>
            <person name="Pearson M."/>
            <person name="Priest M."/>
            <person name="Roberts A."/>
            <person name="Saif S."/>
            <person name="Shea T."/>
            <person name="Sisk P."/>
            <person name="Sykes S."/>
            <person name="Wortman J."/>
            <person name="Nusbaum C."/>
            <person name="Birren B."/>
        </authorList>
    </citation>
    <scope>NUCLEOTIDE SEQUENCE [LARGE SCALE GENOMIC DNA]</scope>
    <source>
        <strain evidence="1 2">HuA3-9</strain>
    </source>
</reference>
<gene>
    <name evidence="1" type="ORF">IGA_05706</name>
</gene>
<dbReference type="HOGENOM" id="CLU_2191608_0_0_9"/>
<organism evidence="1 2">
    <name type="scientific">Bacillus cereus HuA3-9</name>
    <dbReference type="NCBI Taxonomy" id="1053205"/>
    <lineage>
        <taxon>Bacteria</taxon>
        <taxon>Bacillati</taxon>
        <taxon>Bacillota</taxon>
        <taxon>Bacilli</taxon>
        <taxon>Bacillales</taxon>
        <taxon>Bacillaceae</taxon>
        <taxon>Bacillus</taxon>
        <taxon>Bacillus cereus group</taxon>
    </lineage>
</organism>